<dbReference type="OrthoDB" id="2840666at2"/>
<feature type="chain" id="PRO_5008921751" evidence="2">
    <location>
        <begin position="31"/>
        <end position="322"/>
    </location>
</feature>
<reference evidence="3 4" key="1">
    <citation type="submission" date="2016-09" db="EMBL/GenBank/DDBJ databases">
        <authorList>
            <person name="Capua I."/>
            <person name="De Benedictis P."/>
            <person name="Joannis T."/>
            <person name="Lombin L.H."/>
            <person name="Cattoli G."/>
        </authorList>
    </citation>
    <scope>NUCLEOTIDE SEQUENCE [LARGE SCALE GENOMIC DNA]</scope>
    <source>
        <strain evidence="3 4">GluBS11</strain>
    </source>
</reference>
<evidence type="ECO:0000256" key="1">
    <source>
        <dbReference type="SAM" id="MobiDB-lite"/>
    </source>
</evidence>
<feature type="region of interest" description="Disordered" evidence="1">
    <location>
        <begin position="292"/>
        <end position="315"/>
    </location>
</feature>
<evidence type="ECO:0000256" key="2">
    <source>
        <dbReference type="SAM" id="SignalP"/>
    </source>
</evidence>
<keyword evidence="4" id="KW-1185">Reference proteome</keyword>
<dbReference type="STRING" id="1619234.SAMN05421730_1004105"/>
<dbReference type="Proteomes" id="UP000199315">
    <property type="component" value="Unassembled WGS sequence"/>
</dbReference>
<proteinExistence type="predicted"/>
<name>A0A1D3TRI2_9FIRM</name>
<evidence type="ECO:0000313" key="3">
    <source>
        <dbReference type="EMBL" id="SCP96329.1"/>
    </source>
</evidence>
<gene>
    <name evidence="3" type="ORF">SAMN05421730_1004105</name>
</gene>
<dbReference type="RefSeq" id="WP_091231441.1">
    <property type="nucleotide sequence ID" value="NZ_FMKA01000004.1"/>
</dbReference>
<feature type="signal peptide" evidence="2">
    <location>
        <begin position="1"/>
        <end position="30"/>
    </location>
</feature>
<dbReference type="PROSITE" id="PS51257">
    <property type="entry name" value="PROKAR_LIPOPROTEIN"/>
    <property type="match status" value="1"/>
</dbReference>
<evidence type="ECO:0000313" key="4">
    <source>
        <dbReference type="Proteomes" id="UP000199315"/>
    </source>
</evidence>
<accession>A0A1D3TRI2</accession>
<protein>
    <submittedName>
        <fullName evidence="3">Uncharacterized protein</fullName>
    </submittedName>
</protein>
<organism evidence="3 4">
    <name type="scientific">Anaerobium acetethylicum</name>
    <dbReference type="NCBI Taxonomy" id="1619234"/>
    <lineage>
        <taxon>Bacteria</taxon>
        <taxon>Bacillati</taxon>
        <taxon>Bacillota</taxon>
        <taxon>Clostridia</taxon>
        <taxon>Lachnospirales</taxon>
        <taxon>Lachnospiraceae</taxon>
        <taxon>Anaerobium</taxon>
    </lineage>
</organism>
<keyword evidence="2" id="KW-0732">Signal</keyword>
<dbReference type="EMBL" id="FMKA01000004">
    <property type="protein sequence ID" value="SCP96329.1"/>
    <property type="molecule type" value="Genomic_DNA"/>
</dbReference>
<sequence length="322" mass="34837">MSFIRLRRKNAAIACAAGACIAGIPLAATAAYMGVSLGGCRTELAQVKAEAETAERAQGYILKHDLQESHVIMEEDLVRISIVGEEGSIYEALSEDQVIGKRCSLSMKKGAVISSAVLYEGEEILPDLRLQDFTHISLPEGLEKDDYVDIRIVFPDGEDYIVAGHKKVLGTVAKAAEAEGSGAEAGSGTESVSLCVSEEEILRLASAYVDTVLYTDAELYAIKYVEEFQKPAKTNYPVNPQVFGLMGWDPNMGEKIYFEGEEKRRETLNGNIAGYLNGSLGSVLRSVENPETDVSLNGNGADASGEYAVKEDKGPEEIEFFE</sequence>
<dbReference type="AlphaFoldDB" id="A0A1D3TRI2"/>